<evidence type="ECO:0000313" key="3">
    <source>
        <dbReference type="Proteomes" id="UP000261704"/>
    </source>
</evidence>
<evidence type="ECO:0000313" key="2">
    <source>
        <dbReference type="EMBL" id="AXX98038.1"/>
    </source>
</evidence>
<dbReference type="OrthoDB" id="7872096at2"/>
<keyword evidence="1" id="KW-1133">Transmembrane helix</keyword>
<protein>
    <submittedName>
        <fullName evidence="2">Uncharacterized protein</fullName>
    </submittedName>
</protein>
<organism evidence="2 3">
    <name type="scientific">Profundibacter amoris</name>
    <dbReference type="NCBI Taxonomy" id="2171755"/>
    <lineage>
        <taxon>Bacteria</taxon>
        <taxon>Pseudomonadati</taxon>
        <taxon>Pseudomonadota</taxon>
        <taxon>Alphaproteobacteria</taxon>
        <taxon>Rhodobacterales</taxon>
        <taxon>Paracoccaceae</taxon>
        <taxon>Profundibacter</taxon>
    </lineage>
</organism>
<name>A0A347UGR0_9RHOB</name>
<accession>A0A347UGR0</accession>
<dbReference type="RefSeq" id="WP_118942694.1">
    <property type="nucleotide sequence ID" value="NZ_CP032125.1"/>
</dbReference>
<keyword evidence="1" id="KW-0472">Membrane</keyword>
<keyword evidence="1" id="KW-0812">Transmembrane</keyword>
<keyword evidence="3" id="KW-1185">Reference proteome</keyword>
<dbReference type="AlphaFoldDB" id="A0A347UGR0"/>
<dbReference type="EMBL" id="CP032125">
    <property type="protein sequence ID" value="AXX98038.1"/>
    <property type="molecule type" value="Genomic_DNA"/>
</dbReference>
<evidence type="ECO:0000256" key="1">
    <source>
        <dbReference type="SAM" id="Phobius"/>
    </source>
</evidence>
<sequence length="79" mass="9043">MIFNLVTAVLLGMAALSGFAYFDRYYRWRDCFNDLGRCYDPKTGVVYLEQAGLVWLTLLLVCLGLVVMVLFLGKRRQKG</sequence>
<reference evidence="2 3" key="1">
    <citation type="submission" date="2018-09" db="EMBL/GenBank/DDBJ databases">
        <title>Profundibacter amoris BAR1 gen. nov., sp. nov., a new member of the Roseobacter clade isolated at Lokis Castle Vent Field on the Arctic Mid-Oceanic Ridge.</title>
        <authorList>
            <person name="Le Moine Bauer S."/>
            <person name="Sjoeberg A.G."/>
            <person name="L'Haridon S."/>
            <person name="Stokke R."/>
            <person name="Roalkvam I."/>
            <person name="Steen I.H."/>
            <person name="Dahle H."/>
        </authorList>
    </citation>
    <scope>NUCLEOTIDE SEQUENCE [LARGE SCALE GENOMIC DNA]</scope>
    <source>
        <strain evidence="2 3">BAR1</strain>
    </source>
</reference>
<dbReference type="KEGG" id="pamo:BAR1_08895"/>
<gene>
    <name evidence="2" type="ORF">BAR1_08895</name>
</gene>
<proteinExistence type="predicted"/>
<feature type="transmembrane region" description="Helical" evidence="1">
    <location>
        <begin position="53"/>
        <end position="73"/>
    </location>
</feature>
<dbReference type="Proteomes" id="UP000261704">
    <property type="component" value="Chromosome"/>
</dbReference>